<dbReference type="PROSITE" id="PS51034">
    <property type="entry name" value="ZP_2"/>
    <property type="match status" value="1"/>
</dbReference>
<sequence length="626" mass="70056">MKTGTPMEIFYTALHLITIAALTTHAAQIPTAVKDAQSSLSEAIAAAEKEAEVASTTKPAVEPSVRIKCLSGSMLITIKDAPPNHETGLFSGMIYPKGLSKNSTCLSEYRDHDDGGIEFFNTIVLQPHLKLITDLGRGYHVRCAYKSRDAAMKPKKYLRKHAQKPQAFRSEDRRDYGRSLDKQQDDDLDEEDEEQEDVSNNEIPMPACHMKIYNDEHKIADDVKIGDPLTIVINIDRQQVYGLHVTDCIVRDGLGWGEQRLVGEDGCPMDNEIMGQFNYTEDRLAANVTFPAHKFPYTTSVYYQCNVRLCALEDPTCQEAPLCSGKRPKRQTAVDSKEEDGLPATIETLDDALCVSQRTFAIAIAIAGLILMLAVVAAVLCIMARRSTKTVSNSGSSIYILKDCVNLAVEMRGLAINYAPGGPKRRKNIYDQRSLGTETQKQQHIRSRLTAFEQPGEFFNCHVLPCPQNSTFSGMVNDSRFDYYSQKFTGSLAHVASEHRTNSLAQWLREFNKRPPIETNIFLAYVGLVYNSSTSLSRRDFRNSQLESLQCFLYRAWEAGHPRISQELTNASCVALTPQGTWKTLNCDRQLPFICEIHTARPTATWEHSESELDIGPNAVFECEND</sequence>
<keyword evidence="3" id="KW-1133">Transmembrane helix</keyword>
<dbReference type="Pfam" id="PF25301">
    <property type="entry name" value="CUT_C"/>
    <property type="match status" value="1"/>
</dbReference>
<comment type="caution">
    <text evidence="7">The sequence shown here is derived from an EMBL/GenBank/DDBJ whole genome shotgun (WGS) entry which is preliminary data.</text>
</comment>
<feature type="compositionally biased region" description="Acidic residues" evidence="2">
    <location>
        <begin position="186"/>
        <end position="199"/>
    </location>
</feature>
<feature type="transmembrane region" description="Helical" evidence="3">
    <location>
        <begin position="360"/>
        <end position="384"/>
    </location>
</feature>
<dbReference type="InterPro" id="IPR001507">
    <property type="entry name" value="ZP_dom"/>
</dbReference>
<feature type="chain" id="PRO_5040377024" description="ZP domain-containing protein" evidence="4">
    <location>
        <begin position="27"/>
        <end position="626"/>
    </location>
</feature>
<keyword evidence="1 4" id="KW-0732">Signal</keyword>
<evidence type="ECO:0000313" key="8">
    <source>
        <dbReference type="Proteomes" id="UP001059596"/>
    </source>
</evidence>
<dbReference type="Pfam" id="PF00059">
    <property type="entry name" value="Lectin_C"/>
    <property type="match status" value="1"/>
</dbReference>
<reference evidence="7" key="1">
    <citation type="journal article" date="2023" name="Genome Biol. Evol.">
        <title>Long-read-based Genome Assembly of Drosophila gunungcola Reveals Fewer Chemosensory Genes in Flower-breeding Species.</title>
        <authorList>
            <person name="Negi A."/>
            <person name="Liao B.Y."/>
            <person name="Yeh S.D."/>
        </authorList>
    </citation>
    <scope>NUCLEOTIDE SEQUENCE</scope>
    <source>
        <strain evidence="7">Sukarami</strain>
    </source>
</reference>
<dbReference type="EMBL" id="JAMKOV010000005">
    <property type="protein sequence ID" value="KAI8039861.1"/>
    <property type="molecule type" value="Genomic_DNA"/>
</dbReference>
<dbReference type="Proteomes" id="UP001059596">
    <property type="component" value="Unassembled WGS sequence"/>
</dbReference>
<dbReference type="PROSITE" id="PS50041">
    <property type="entry name" value="C_TYPE_LECTIN_2"/>
    <property type="match status" value="1"/>
</dbReference>
<evidence type="ECO:0000256" key="3">
    <source>
        <dbReference type="SAM" id="Phobius"/>
    </source>
</evidence>
<dbReference type="AlphaFoldDB" id="A0A9Q0BPX2"/>
<evidence type="ECO:0000256" key="1">
    <source>
        <dbReference type="ARBA" id="ARBA00022729"/>
    </source>
</evidence>
<feature type="domain" description="ZP" evidence="6">
    <location>
        <begin position="45"/>
        <end position="330"/>
    </location>
</feature>
<accession>A0A9Q0BPX2</accession>
<dbReference type="CDD" id="cd00037">
    <property type="entry name" value="CLECT"/>
    <property type="match status" value="1"/>
</dbReference>
<feature type="domain" description="C-type lectin" evidence="5">
    <location>
        <begin position="490"/>
        <end position="596"/>
    </location>
</feature>
<dbReference type="Gene3D" id="3.10.100.10">
    <property type="entry name" value="Mannose-Binding Protein A, subunit A"/>
    <property type="match status" value="1"/>
</dbReference>
<dbReference type="SUPFAM" id="SSF56436">
    <property type="entry name" value="C-type lectin-like"/>
    <property type="match status" value="1"/>
</dbReference>
<protein>
    <recommendedName>
        <fullName evidence="9">ZP domain-containing protein</fullName>
    </recommendedName>
</protein>
<keyword evidence="3" id="KW-0472">Membrane</keyword>
<feature type="compositionally biased region" description="Basic residues" evidence="2">
    <location>
        <begin position="154"/>
        <end position="163"/>
    </location>
</feature>
<dbReference type="PANTHER" id="PTHR22907">
    <property type="entry name" value="GH04558P"/>
    <property type="match status" value="1"/>
</dbReference>
<dbReference type="InterPro" id="IPR001304">
    <property type="entry name" value="C-type_lectin-like"/>
</dbReference>
<proteinExistence type="predicted"/>
<evidence type="ECO:0000313" key="7">
    <source>
        <dbReference type="EMBL" id="KAI8039861.1"/>
    </source>
</evidence>
<dbReference type="PANTHER" id="PTHR22907:SF54">
    <property type="entry name" value="GH04558P"/>
    <property type="match status" value="1"/>
</dbReference>
<organism evidence="7 8">
    <name type="scientific">Drosophila gunungcola</name>
    <name type="common">fruit fly</name>
    <dbReference type="NCBI Taxonomy" id="103775"/>
    <lineage>
        <taxon>Eukaryota</taxon>
        <taxon>Metazoa</taxon>
        <taxon>Ecdysozoa</taxon>
        <taxon>Arthropoda</taxon>
        <taxon>Hexapoda</taxon>
        <taxon>Insecta</taxon>
        <taxon>Pterygota</taxon>
        <taxon>Neoptera</taxon>
        <taxon>Endopterygota</taxon>
        <taxon>Diptera</taxon>
        <taxon>Brachycera</taxon>
        <taxon>Muscomorpha</taxon>
        <taxon>Ephydroidea</taxon>
        <taxon>Drosophilidae</taxon>
        <taxon>Drosophila</taxon>
        <taxon>Sophophora</taxon>
    </lineage>
</organism>
<keyword evidence="3" id="KW-0812">Transmembrane</keyword>
<dbReference type="InterPro" id="IPR042235">
    <property type="entry name" value="ZP-C_dom"/>
</dbReference>
<dbReference type="SMART" id="SM00241">
    <property type="entry name" value="ZP"/>
    <property type="match status" value="1"/>
</dbReference>
<evidence type="ECO:0000259" key="6">
    <source>
        <dbReference type="PROSITE" id="PS51034"/>
    </source>
</evidence>
<feature type="signal peptide" evidence="4">
    <location>
        <begin position="1"/>
        <end position="26"/>
    </location>
</feature>
<dbReference type="InterPro" id="IPR057475">
    <property type="entry name" value="CUT_C"/>
</dbReference>
<dbReference type="InterPro" id="IPR016186">
    <property type="entry name" value="C-type_lectin-like/link_sf"/>
</dbReference>
<keyword evidence="8" id="KW-1185">Reference proteome</keyword>
<feature type="region of interest" description="Disordered" evidence="2">
    <location>
        <begin position="154"/>
        <end position="203"/>
    </location>
</feature>
<dbReference type="FunFam" id="2.60.40.4100:FF:000012">
    <property type="entry name" value="Uncharacterized protein, isoform A"/>
    <property type="match status" value="1"/>
</dbReference>
<dbReference type="Gene3D" id="2.60.40.4100">
    <property type="entry name" value="Zona pellucida, ZP-C domain"/>
    <property type="match status" value="1"/>
</dbReference>
<evidence type="ECO:0000256" key="4">
    <source>
        <dbReference type="SAM" id="SignalP"/>
    </source>
</evidence>
<evidence type="ECO:0008006" key="9">
    <source>
        <dbReference type="Google" id="ProtNLM"/>
    </source>
</evidence>
<name>A0A9Q0BPX2_9MUSC</name>
<gene>
    <name evidence="7" type="ORF">M5D96_007286</name>
</gene>
<evidence type="ECO:0000259" key="5">
    <source>
        <dbReference type="PROSITE" id="PS50041"/>
    </source>
</evidence>
<dbReference type="InterPro" id="IPR016187">
    <property type="entry name" value="CTDL_fold"/>
</dbReference>
<evidence type="ECO:0000256" key="2">
    <source>
        <dbReference type="SAM" id="MobiDB-lite"/>
    </source>
</evidence>
<dbReference type="InterPro" id="IPR051962">
    <property type="entry name" value="Cuticlin"/>
</dbReference>
<feature type="compositionally biased region" description="Basic and acidic residues" evidence="2">
    <location>
        <begin position="169"/>
        <end position="185"/>
    </location>
</feature>